<gene>
    <name evidence="1" type="ORF">A3C72_02020</name>
</gene>
<comment type="caution">
    <text evidence="1">The sequence shown here is derived from an EMBL/GenBank/DDBJ whole genome shotgun (WGS) entry which is preliminary data.</text>
</comment>
<accession>A0A1G2MGT0</accession>
<dbReference type="STRING" id="1802306.A3C72_02020"/>
<sequence length="82" mass="9614">MLLYLVIHLKDKDIFAFQTLYKKHFGVEISNQQALENGLKLLRLMEIVYKPMTLEDLDAVRVRQKVLLTLKLRTVAGKRSKQ</sequence>
<organism evidence="1 2">
    <name type="scientific">Candidatus Taylorbacteria bacterium RIFCSPHIGHO2_02_FULL_43_32b</name>
    <dbReference type="NCBI Taxonomy" id="1802306"/>
    <lineage>
        <taxon>Bacteria</taxon>
        <taxon>Candidatus Tayloriibacteriota</taxon>
    </lineage>
</organism>
<evidence type="ECO:0000313" key="1">
    <source>
        <dbReference type="EMBL" id="OHA23077.1"/>
    </source>
</evidence>
<dbReference type="EMBL" id="MHRK01000043">
    <property type="protein sequence ID" value="OHA23077.1"/>
    <property type="molecule type" value="Genomic_DNA"/>
</dbReference>
<protein>
    <submittedName>
        <fullName evidence="1">Uncharacterized protein</fullName>
    </submittedName>
</protein>
<name>A0A1G2MGT0_9BACT</name>
<proteinExistence type="predicted"/>
<dbReference type="Proteomes" id="UP000177130">
    <property type="component" value="Unassembled WGS sequence"/>
</dbReference>
<evidence type="ECO:0000313" key="2">
    <source>
        <dbReference type="Proteomes" id="UP000177130"/>
    </source>
</evidence>
<dbReference type="AlphaFoldDB" id="A0A1G2MGT0"/>
<reference evidence="1 2" key="1">
    <citation type="journal article" date="2016" name="Nat. Commun.">
        <title>Thousands of microbial genomes shed light on interconnected biogeochemical processes in an aquifer system.</title>
        <authorList>
            <person name="Anantharaman K."/>
            <person name="Brown C.T."/>
            <person name="Hug L.A."/>
            <person name="Sharon I."/>
            <person name="Castelle C.J."/>
            <person name="Probst A.J."/>
            <person name="Thomas B.C."/>
            <person name="Singh A."/>
            <person name="Wilkins M.J."/>
            <person name="Karaoz U."/>
            <person name="Brodie E.L."/>
            <person name="Williams K.H."/>
            <person name="Hubbard S.S."/>
            <person name="Banfield J.F."/>
        </authorList>
    </citation>
    <scope>NUCLEOTIDE SEQUENCE [LARGE SCALE GENOMIC DNA]</scope>
</reference>